<dbReference type="InterPro" id="IPR011006">
    <property type="entry name" value="CheY-like_superfamily"/>
</dbReference>
<dbReference type="SUPFAM" id="SSF55073">
    <property type="entry name" value="Nucleotide cyclase"/>
    <property type="match status" value="1"/>
</dbReference>
<evidence type="ECO:0000313" key="3">
    <source>
        <dbReference type="EMBL" id="EET90385.1"/>
    </source>
</evidence>
<dbReference type="AlphaFoldDB" id="C7DGN8"/>
<dbReference type="PANTHER" id="PTHR44591:SF3">
    <property type="entry name" value="RESPONSE REGULATORY DOMAIN-CONTAINING PROTEIN"/>
    <property type="match status" value="1"/>
</dbReference>
<dbReference type="Gene3D" id="3.40.50.2300">
    <property type="match status" value="1"/>
</dbReference>
<dbReference type="SUPFAM" id="SSF52172">
    <property type="entry name" value="CheY-like"/>
    <property type="match status" value="1"/>
</dbReference>
<dbReference type="PANTHER" id="PTHR44591">
    <property type="entry name" value="STRESS RESPONSE REGULATOR PROTEIN 1"/>
    <property type="match status" value="1"/>
</dbReference>
<proteinExistence type="predicted"/>
<dbReference type="InterPro" id="IPR029787">
    <property type="entry name" value="Nucleotide_cyclase"/>
</dbReference>
<reference evidence="3 4" key="2">
    <citation type="journal article" date="2010" name="Proc. Natl. Acad. Sci. U.S.A.">
        <title>Enigmatic, ultrasmall, uncultivated Archaea.</title>
        <authorList>
            <person name="Baker B.J."/>
            <person name="Comolli L.R."/>
            <person name="Dick G.J."/>
            <person name="Hauser L.J."/>
            <person name="Hyatt D."/>
            <person name="Dill B.D."/>
            <person name="Land M.L."/>
            <person name="Verberkmoes N.C."/>
            <person name="Hettich R.L."/>
            <person name="Banfield J.F."/>
        </authorList>
    </citation>
    <scope>NUCLEOTIDE SEQUENCE [LARGE SCALE GENOMIC DNA]</scope>
    <source>
        <strain evidence="3">ARMAN-2</strain>
    </source>
</reference>
<keyword evidence="1" id="KW-0597">Phosphoprotein</keyword>
<name>C7DGN8_MICA2</name>
<dbReference type="EMBL" id="GG697238">
    <property type="protein sequence ID" value="EET90385.1"/>
    <property type="molecule type" value="Genomic_DNA"/>
</dbReference>
<sequence length="400" mass="45140">MQEPEPSNFNKDIFDIINDKQQITYNELADIAFSRGIPKESLNKSLYFLEQSKAIASITNAGILTYYVLQDPNVLRKVLIVEDDKNINKLMALSLGKGFEISQIYDGGEALPFIRENKPNLIILDLMLPNKNGLDICQTVKTDPDMSDTKVILVSAMDPTSSRLKGIQNGADYYIKKPFDPAELRSLVTIFLKKKGKVFDPLIDLPNEERISAEVEHYIGEGEKYVMGTLHIDNFATYARRFGEKSAIVILRLISQLLQEIIKTKAPNVFIGFLNSDEFVIAGPNENVESTVAEVKKEFAAVLPFILQDEGYRQIDLDINNLFDSNQVPKLSLTYTAMEKEQLEERRKEILESKGLGNGEIGTYTYEELQRLFDREDLDVIITRDANGVKLRVGKSPEAG</sequence>
<evidence type="ECO:0000259" key="2">
    <source>
        <dbReference type="PROSITE" id="PS50110"/>
    </source>
</evidence>
<evidence type="ECO:0000313" key="4">
    <source>
        <dbReference type="Proteomes" id="UP000332487"/>
    </source>
</evidence>
<dbReference type="Pfam" id="PF00072">
    <property type="entry name" value="Response_reg"/>
    <property type="match status" value="1"/>
</dbReference>
<evidence type="ECO:0000256" key="1">
    <source>
        <dbReference type="ARBA" id="ARBA00022553"/>
    </source>
</evidence>
<dbReference type="Proteomes" id="UP000332487">
    <property type="component" value="Unassembled WGS sequence"/>
</dbReference>
<accession>C7DGN8</accession>
<dbReference type="Gene3D" id="3.30.70.270">
    <property type="match status" value="1"/>
</dbReference>
<dbReference type="InterPro" id="IPR043128">
    <property type="entry name" value="Rev_trsase/Diguanyl_cyclase"/>
</dbReference>
<feature type="domain" description="Response regulatory" evidence="2">
    <location>
        <begin position="77"/>
        <end position="192"/>
    </location>
</feature>
<dbReference type="SMART" id="SM00448">
    <property type="entry name" value="REC"/>
    <property type="match status" value="1"/>
</dbReference>
<protein>
    <submittedName>
        <fullName evidence="3">Response regulator receiver protein</fullName>
    </submittedName>
</protein>
<dbReference type="PROSITE" id="PS50110">
    <property type="entry name" value="RESPONSE_REGULATORY"/>
    <property type="match status" value="1"/>
</dbReference>
<dbReference type="InterPro" id="IPR001789">
    <property type="entry name" value="Sig_transdc_resp-reg_receiver"/>
</dbReference>
<dbReference type="GO" id="GO:0000160">
    <property type="term" value="P:phosphorelay signal transduction system"/>
    <property type="evidence" value="ECO:0007669"/>
    <property type="project" value="InterPro"/>
</dbReference>
<dbReference type="InterPro" id="IPR050595">
    <property type="entry name" value="Bact_response_regulator"/>
</dbReference>
<reference evidence="3 4" key="1">
    <citation type="journal article" date="2009" name="Genome Biol.">
        <title>Community-wide analysis of microbial genome sequence signatures.</title>
        <authorList>
            <person name="Dick G.J."/>
            <person name="Andersson A.F."/>
            <person name="Baker B.J."/>
            <person name="Simmons S.L."/>
            <person name="Thomas B.C."/>
            <person name="Yelton A.P."/>
            <person name="Banfield J.F."/>
        </authorList>
    </citation>
    <scope>NUCLEOTIDE SEQUENCE [LARGE SCALE GENOMIC DNA]</scope>
    <source>
        <strain evidence="3">ARMAN-2</strain>
    </source>
</reference>
<organism evidence="3 4">
    <name type="scientific">Candidatus Micrarchaeum acidiphilum ARMAN-2</name>
    <dbReference type="NCBI Taxonomy" id="425595"/>
    <lineage>
        <taxon>Archaea</taxon>
        <taxon>Candidatus Micrarchaeota</taxon>
        <taxon>Candidatus Micrarchaeia</taxon>
        <taxon>Candidatus Micrarchaeales</taxon>
        <taxon>Candidatus Micrarchaeaceae</taxon>
        <taxon>Candidatus Micrarchaeum</taxon>
    </lineage>
</organism>
<keyword evidence="4" id="KW-1185">Reference proteome</keyword>
<dbReference type="CDD" id="cd17574">
    <property type="entry name" value="REC_OmpR"/>
    <property type="match status" value="1"/>
</dbReference>
<gene>
    <name evidence="3" type="ORF">UNLARM2_0239</name>
</gene>